<dbReference type="PROSITE" id="PS51462">
    <property type="entry name" value="NUDIX"/>
    <property type="match status" value="1"/>
</dbReference>
<accession>A0A1F7U4U9</accession>
<dbReference type="Gene3D" id="3.90.79.10">
    <property type="entry name" value="Nucleoside Triphosphate Pyrophosphohydrolase"/>
    <property type="match status" value="1"/>
</dbReference>
<dbReference type="STRING" id="1802391.A3D72_04380"/>
<dbReference type="EMBL" id="MGDZ01000047">
    <property type="protein sequence ID" value="OGL72868.1"/>
    <property type="molecule type" value="Genomic_DNA"/>
</dbReference>
<dbReference type="PANTHER" id="PTHR43736:SF1">
    <property type="entry name" value="DIHYDRONEOPTERIN TRIPHOSPHATE DIPHOSPHATASE"/>
    <property type="match status" value="1"/>
</dbReference>
<dbReference type="SUPFAM" id="SSF55811">
    <property type="entry name" value="Nudix"/>
    <property type="match status" value="1"/>
</dbReference>
<organism evidence="2 3">
    <name type="scientific">Candidatus Uhrbacteria bacterium RIFCSPHIGHO2_02_FULL_57_19</name>
    <dbReference type="NCBI Taxonomy" id="1802391"/>
    <lineage>
        <taxon>Bacteria</taxon>
        <taxon>Candidatus Uhriibacteriota</taxon>
    </lineage>
</organism>
<dbReference type="InterPro" id="IPR015797">
    <property type="entry name" value="NUDIX_hydrolase-like_dom_sf"/>
</dbReference>
<dbReference type="AlphaFoldDB" id="A0A1F7U4U9"/>
<gene>
    <name evidence="2" type="ORF">A3D72_04380</name>
</gene>
<feature type="domain" description="Nudix hydrolase" evidence="1">
    <location>
        <begin position="1"/>
        <end position="160"/>
    </location>
</feature>
<dbReference type="Proteomes" id="UP000176303">
    <property type="component" value="Unassembled WGS sequence"/>
</dbReference>
<proteinExistence type="predicted"/>
<dbReference type="Pfam" id="PF00293">
    <property type="entry name" value="NUDIX"/>
    <property type="match status" value="1"/>
</dbReference>
<dbReference type="InterPro" id="IPR000086">
    <property type="entry name" value="NUDIX_hydrolase_dom"/>
</dbReference>
<evidence type="ECO:0000313" key="3">
    <source>
        <dbReference type="Proteomes" id="UP000176303"/>
    </source>
</evidence>
<comment type="caution">
    <text evidence="2">The sequence shown here is derived from an EMBL/GenBank/DDBJ whole genome shotgun (WGS) entry which is preliminary data.</text>
</comment>
<sequence>MSREERWKKGGGKGEEKGRARVEIAAGGIVWKNSSRGPLVAFILDPFHKWTFAKGHVRRARGEALEAAALRETEEEMGISGLRVQEQLGTTSIWFHDRFEHPGALVNKFITYFLMQAPQGARGRPQKKELIRGIEWVPIREAPEKSSYANTRPVLRRAISIIRRRTRGH</sequence>
<evidence type="ECO:0000313" key="2">
    <source>
        <dbReference type="EMBL" id="OGL72868.1"/>
    </source>
</evidence>
<dbReference type="PANTHER" id="PTHR43736">
    <property type="entry name" value="ADP-RIBOSE PYROPHOSPHATASE"/>
    <property type="match status" value="1"/>
</dbReference>
<evidence type="ECO:0000259" key="1">
    <source>
        <dbReference type="PROSITE" id="PS51462"/>
    </source>
</evidence>
<reference evidence="2 3" key="1">
    <citation type="journal article" date="2016" name="Nat. Commun.">
        <title>Thousands of microbial genomes shed light on interconnected biogeochemical processes in an aquifer system.</title>
        <authorList>
            <person name="Anantharaman K."/>
            <person name="Brown C.T."/>
            <person name="Hug L.A."/>
            <person name="Sharon I."/>
            <person name="Castelle C.J."/>
            <person name="Probst A.J."/>
            <person name="Thomas B.C."/>
            <person name="Singh A."/>
            <person name="Wilkins M.J."/>
            <person name="Karaoz U."/>
            <person name="Brodie E.L."/>
            <person name="Williams K.H."/>
            <person name="Hubbard S.S."/>
            <person name="Banfield J.F."/>
        </authorList>
    </citation>
    <scope>NUCLEOTIDE SEQUENCE [LARGE SCALE GENOMIC DNA]</scope>
</reference>
<name>A0A1F7U4U9_9BACT</name>
<protein>
    <recommendedName>
        <fullName evidence="1">Nudix hydrolase domain-containing protein</fullName>
    </recommendedName>
</protein>